<name>A0ABQ9YXA8_9CRUS</name>
<evidence type="ECO:0000313" key="2">
    <source>
        <dbReference type="EMBL" id="KAK4005282.1"/>
    </source>
</evidence>
<keyword evidence="3" id="KW-1185">Reference proteome</keyword>
<gene>
    <name evidence="2" type="ORF">OUZ56_006999</name>
</gene>
<accession>A0ABQ9YXA8</accession>
<protein>
    <submittedName>
        <fullName evidence="2">Uncharacterized protein</fullName>
    </submittedName>
</protein>
<evidence type="ECO:0000256" key="1">
    <source>
        <dbReference type="SAM" id="MobiDB-lite"/>
    </source>
</evidence>
<evidence type="ECO:0000313" key="3">
    <source>
        <dbReference type="Proteomes" id="UP001234178"/>
    </source>
</evidence>
<reference evidence="2 3" key="1">
    <citation type="journal article" date="2023" name="Nucleic Acids Res.">
        <title>The hologenome of Daphnia magna reveals possible DNA methylation and microbiome-mediated evolution of the host genome.</title>
        <authorList>
            <person name="Chaturvedi A."/>
            <person name="Li X."/>
            <person name="Dhandapani V."/>
            <person name="Marshall H."/>
            <person name="Kissane S."/>
            <person name="Cuenca-Cambronero M."/>
            <person name="Asole G."/>
            <person name="Calvet F."/>
            <person name="Ruiz-Romero M."/>
            <person name="Marangio P."/>
            <person name="Guigo R."/>
            <person name="Rago D."/>
            <person name="Mirbahai L."/>
            <person name="Eastwood N."/>
            <person name="Colbourne J.K."/>
            <person name="Zhou J."/>
            <person name="Mallon E."/>
            <person name="Orsini L."/>
        </authorList>
    </citation>
    <scope>NUCLEOTIDE SEQUENCE [LARGE SCALE GENOMIC DNA]</scope>
    <source>
        <strain evidence="2">LRV0_1</strain>
    </source>
</reference>
<comment type="caution">
    <text evidence="2">The sequence shown here is derived from an EMBL/GenBank/DDBJ whole genome shotgun (WGS) entry which is preliminary data.</text>
</comment>
<proteinExistence type="predicted"/>
<sequence length="115" mass="13364">MLFSLDWPRVHQWYKPKASPVEDTDSVNTSRQGQREKGEQLGRSREPKNHKTASPLPPRTRRTQQEKITIKKKTNIRTRNYIVEALEIEFNDLVLECGAELVDPTRARNSFDSNS</sequence>
<dbReference type="Proteomes" id="UP001234178">
    <property type="component" value="Unassembled WGS sequence"/>
</dbReference>
<dbReference type="EMBL" id="JAOYFB010000001">
    <property type="protein sequence ID" value="KAK4005282.1"/>
    <property type="molecule type" value="Genomic_DNA"/>
</dbReference>
<organism evidence="2 3">
    <name type="scientific">Daphnia magna</name>
    <dbReference type="NCBI Taxonomy" id="35525"/>
    <lineage>
        <taxon>Eukaryota</taxon>
        <taxon>Metazoa</taxon>
        <taxon>Ecdysozoa</taxon>
        <taxon>Arthropoda</taxon>
        <taxon>Crustacea</taxon>
        <taxon>Branchiopoda</taxon>
        <taxon>Diplostraca</taxon>
        <taxon>Cladocera</taxon>
        <taxon>Anomopoda</taxon>
        <taxon>Daphniidae</taxon>
        <taxon>Daphnia</taxon>
    </lineage>
</organism>
<feature type="region of interest" description="Disordered" evidence="1">
    <location>
        <begin position="15"/>
        <end position="68"/>
    </location>
</feature>
<feature type="compositionally biased region" description="Basic and acidic residues" evidence="1">
    <location>
        <begin position="33"/>
        <end position="49"/>
    </location>
</feature>